<dbReference type="RefSeq" id="WP_379090258.1">
    <property type="nucleotide sequence ID" value="NZ_JBHTJO010000001.1"/>
</dbReference>
<feature type="signal peptide" evidence="4">
    <location>
        <begin position="1"/>
        <end position="29"/>
    </location>
</feature>
<dbReference type="Pfam" id="PF13458">
    <property type="entry name" value="Peripla_BP_6"/>
    <property type="match status" value="1"/>
</dbReference>
<keyword evidence="7" id="KW-1185">Reference proteome</keyword>
<evidence type="ECO:0000256" key="1">
    <source>
        <dbReference type="ARBA" id="ARBA00010062"/>
    </source>
</evidence>
<dbReference type="InterPro" id="IPR051010">
    <property type="entry name" value="BCAA_transport"/>
</dbReference>
<comment type="similarity">
    <text evidence="1">Belongs to the leucine-binding protein family.</text>
</comment>
<gene>
    <name evidence="6" type="ORF">ACFQ2F_12275</name>
</gene>
<dbReference type="InterPro" id="IPR028081">
    <property type="entry name" value="Leu-bd"/>
</dbReference>
<protein>
    <submittedName>
        <fullName evidence="6">ABC transporter substrate-binding protein</fullName>
    </submittedName>
</protein>
<evidence type="ECO:0000313" key="7">
    <source>
        <dbReference type="Proteomes" id="UP001597102"/>
    </source>
</evidence>
<dbReference type="PANTHER" id="PTHR30483">
    <property type="entry name" value="LEUCINE-SPECIFIC-BINDING PROTEIN"/>
    <property type="match status" value="1"/>
</dbReference>
<evidence type="ECO:0000256" key="4">
    <source>
        <dbReference type="SAM" id="SignalP"/>
    </source>
</evidence>
<dbReference type="InterPro" id="IPR022478">
    <property type="entry name" value="ABC_transptr_sub-bd_PQQ"/>
</dbReference>
<reference evidence="7" key="1">
    <citation type="journal article" date="2019" name="Int. J. Syst. Evol. Microbiol.">
        <title>The Global Catalogue of Microorganisms (GCM) 10K type strain sequencing project: providing services to taxonomists for standard genome sequencing and annotation.</title>
        <authorList>
            <consortium name="The Broad Institute Genomics Platform"/>
            <consortium name="The Broad Institute Genome Sequencing Center for Infectious Disease"/>
            <person name="Wu L."/>
            <person name="Ma J."/>
        </authorList>
    </citation>
    <scope>NUCLEOTIDE SEQUENCE [LARGE SCALE GENOMIC DNA]</scope>
    <source>
        <strain evidence="7">CCUG 61697</strain>
    </source>
</reference>
<dbReference type="CDD" id="cd06268">
    <property type="entry name" value="PBP1_ABC_transporter_LIVBP-like"/>
    <property type="match status" value="1"/>
</dbReference>
<name>A0ABW3JE90_9HYPH</name>
<keyword evidence="3" id="KW-0813">Transport</keyword>
<proteinExistence type="inferred from homology"/>
<comment type="caution">
    <text evidence="6">The sequence shown here is derived from an EMBL/GenBank/DDBJ whole genome shotgun (WGS) entry which is preliminary data.</text>
</comment>
<evidence type="ECO:0000259" key="5">
    <source>
        <dbReference type="Pfam" id="PF13458"/>
    </source>
</evidence>
<accession>A0ABW3JE90</accession>
<organism evidence="6 7">
    <name type="scientific">Methyloligella solikamskensis</name>
    <dbReference type="NCBI Taxonomy" id="1177756"/>
    <lineage>
        <taxon>Bacteria</taxon>
        <taxon>Pseudomonadati</taxon>
        <taxon>Pseudomonadota</taxon>
        <taxon>Alphaproteobacteria</taxon>
        <taxon>Hyphomicrobiales</taxon>
        <taxon>Hyphomicrobiaceae</taxon>
        <taxon>Methyloligella</taxon>
    </lineage>
</organism>
<dbReference type="NCBIfam" id="TIGR03863">
    <property type="entry name" value="PQQ_ABC_bind"/>
    <property type="match status" value="1"/>
</dbReference>
<dbReference type="Proteomes" id="UP001597102">
    <property type="component" value="Unassembled WGS sequence"/>
</dbReference>
<keyword evidence="2 4" id="KW-0732">Signal</keyword>
<dbReference type="SUPFAM" id="SSF53822">
    <property type="entry name" value="Periplasmic binding protein-like I"/>
    <property type="match status" value="1"/>
</dbReference>
<dbReference type="PANTHER" id="PTHR30483:SF6">
    <property type="entry name" value="PERIPLASMIC BINDING PROTEIN OF ABC TRANSPORTER FOR NATURAL AMINO ACIDS"/>
    <property type="match status" value="1"/>
</dbReference>
<keyword evidence="3" id="KW-0029">Amino-acid transport</keyword>
<dbReference type="InterPro" id="IPR028082">
    <property type="entry name" value="Peripla_BP_I"/>
</dbReference>
<sequence length="420" mass="46270">MLKMRFFGRAASLVLVAGLIGAAPSGDEAATPQAGKDGGKPRSEYAITYLTKDYKEPIPLSLMDKEIEDKGVAGARVAIEENNRTGGFLGQHFTLKEEVLPRDADIAAEAKPLLASGQNLIIADLEPQDLLALSDVPGAKDALILNIRSSDDDLRQKSCRPNVFHILPSNAMRADALAQYLIWKKWDKWFLLKGTTPSDIAYAKAVKRAARRFGGDIVEERAYKFEAGNKRADSGHQQIQTQMPAATQAAAEHDVVWVADTVEGFGEYLPYRVYDPRPVVGTQGLTATAWHRSYEEYAGTQLQQRFERAAGRNMTERDYAGWLAVRALGEAALRSHETDAPGLRKYLLSDAFTVAGFKGKGLSFRPWNNQLRQPLLIAAPRALVSTSPQEGFLHPRHLADTLGYDEPESKCEMDTLAGRM</sequence>
<evidence type="ECO:0000256" key="3">
    <source>
        <dbReference type="ARBA" id="ARBA00022970"/>
    </source>
</evidence>
<dbReference type="Gene3D" id="3.40.50.2300">
    <property type="match status" value="2"/>
</dbReference>
<dbReference type="EMBL" id="JBHTJO010000001">
    <property type="protein sequence ID" value="MFD0987873.1"/>
    <property type="molecule type" value="Genomic_DNA"/>
</dbReference>
<feature type="domain" description="Leucine-binding protein" evidence="5">
    <location>
        <begin position="70"/>
        <end position="378"/>
    </location>
</feature>
<feature type="chain" id="PRO_5046951276" evidence="4">
    <location>
        <begin position="30"/>
        <end position="420"/>
    </location>
</feature>
<evidence type="ECO:0000256" key="2">
    <source>
        <dbReference type="ARBA" id="ARBA00022729"/>
    </source>
</evidence>
<evidence type="ECO:0000313" key="6">
    <source>
        <dbReference type="EMBL" id="MFD0987873.1"/>
    </source>
</evidence>